<comment type="caution">
    <text evidence="2">The sequence shown here is derived from an EMBL/GenBank/DDBJ whole genome shotgun (WGS) entry which is preliminary data.</text>
</comment>
<dbReference type="InterPro" id="IPR050312">
    <property type="entry name" value="IolE/XylAMocC-like"/>
</dbReference>
<keyword evidence="2" id="KW-0413">Isomerase</keyword>
<dbReference type="EMBL" id="DVKS01000009">
    <property type="protein sequence ID" value="HIT40552.1"/>
    <property type="molecule type" value="Genomic_DNA"/>
</dbReference>
<dbReference type="PANTHER" id="PTHR12110:SF53">
    <property type="entry name" value="BLR5974 PROTEIN"/>
    <property type="match status" value="1"/>
</dbReference>
<organism evidence="2 3">
    <name type="scientific">Candidatus Caccovicinus merdipullorum</name>
    <dbReference type="NCBI Taxonomy" id="2840724"/>
    <lineage>
        <taxon>Bacteria</taxon>
        <taxon>Bacillati</taxon>
        <taxon>Bacillota</taxon>
        <taxon>Clostridia</taxon>
        <taxon>Eubacteriales</taxon>
        <taxon>Candidatus Caccovicinus</taxon>
    </lineage>
</organism>
<dbReference type="PANTHER" id="PTHR12110">
    <property type="entry name" value="HYDROXYPYRUVATE ISOMERASE"/>
    <property type="match status" value="1"/>
</dbReference>
<name>A0A9D1GHE0_9FIRM</name>
<accession>A0A9D1GHE0</accession>
<feature type="domain" description="Xylose isomerase-like TIM barrel" evidence="1">
    <location>
        <begin position="26"/>
        <end position="284"/>
    </location>
</feature>
<dbReference type="AlphaFoldDB" id="A0A9D1GHE0"/>
<sequence length="332" mass="37405">MRIVQTTGALKGWKAGEASIEEMAGKLRDAGYRGVDISFTGAVQKKDAVSRILSLPDWRDRMKETGENLLKMDMPAVQSHAPFFNMLSPDLEGLDERMEMVNRSVEASGILGIPWVVMHPGTDYGDNCFRVNLKKNIEFFKPVLETAASFHTGIAIENLFDTFHYPQGVAGSSEKTDRRGNHRLIPMRRFGANPEELMELADALSSEFPNVGICWDFGHANEAGLDHVKALKLLGRRIKVLHVNDNLTVYDDHMTPFAGSVPWEQVFVCLKQIGYEGNFTYENIKFYSRLPEGLLDAALRYGREVAEYLVGVYEMAEREQQETSLSDSFLQE</sequence>
<dbReference type="InterPro" id="IPR036237">
    <property type="entry name" value="Xyl_isomerase-like_sf"/>
</dbReference>
<gene>
    <name evidence="2" type="ORF">IAB60_00375</name>
</gene>
<dbReference type="Gene3D" id="3.20.20.150">
    <property type="entry name" value="Divalent-metal-dependent TIM barrel enzymes"/>
    <property type="match status" value="1"/>
</dbReference>
<dbReference type="SUPFAM" id="SSF51658">
    <property type="entry name" value="Xylose isomerase-like"/>
    <property type="match status" value="1"/>
</dbReference>
<protein>
    <submittedName>
        <fullName evidence="2">Sugar phosphate isomerase/epimerase</fullName>
    </submittedName>
</protein>
<reference evidence="2" key="1">
    <citation type="submission" date="2020-10" db="EMBL/GenBank/DDBJ databases">
        <authorList>
            <person name="Gilroy R."/>
        </authorList>
    </citation>
    <scope>NUCLEOTIDE SEQUENCE</scope>
    <source>
        <strain evidence="2">CHK123-3438</strain>
    </source>
</reference>
<proteinExistence type="predicted"/>
<dbReference type="GO" id="GO:0016853">
    <property type="term" value="F:isomerase activity"/>
    <property type="evidence" value="ECO:0007669"/>
    <property type="project" value="UniProtKB-KW"/>
</dbReference>
<dbReference type="InterPro" id="IPR013022">
    <property type="entry name" value="Xyl_isomerase-like_TIM-brl"/>
</dbReference>
<evidence type="ECO:0000313" key="3">
    <source>
        <dbReference type="Proteomes" id="UP000886860"/>
    </source>
</evidence>
<reference evidence="2" key="2">
    <citation type="journal article" date="2021" name="PeerJ">
        <title>Extensive microbial diversity within the chicken gut microbiome revealed by metagenomics and culture.</title>
        <authorList>
            <person name="Gilroy R."/>
            <person name="Ravi A."/>
            <person name="Getino M."/>
            <person name="Pursley I."/>
            <person name="Horton D.L."/>
            <person name="Alikhan N.F."/>
            <person name="Baker D."/>
            <person name="Gharbi K."/>
            <person name="Hall N."/>
            <person name="Watson M."/>
            <person name="Adriaenssens E.M."/>
            <person name="Foster-Nyarko E."/>
            <person name="Jarju S."/>
            <person name="Secka A."/>
            <person name="Antonio M."/>
            <person name="Oren A."/>
            <person name="Chaudhuri R.R."/>
            <person name="La Ragione R."/>
            <person name="Hildebrand F."/>
            <person name="Pallen M.J."/>
        </authorList>
    </citation>
    <scope>NUCLEOTIDE SEQUENCE</scope>
    <source>
        <strain evidence="2">CHK123-3438</strain>
    </source>
</reference>
<evidence type="ECO:0000313" key="2">
    <source>
        <dbReference type="EMBL" id="HIT40552.1"/>
    </source>
</evidence>
<evidence type="ECO:0000259" key="1">
    <source>
        <dbReference type="Pfam" id="PF01261"/>
    </source>
</evidence>
<dbReference type="Proteomes" id="UP000886860">
    <property type="component" value="Unassembled WGS sequence"/>
</dbReference>
<dbReference type="Pfam" id="PF01261">
    <property type="entry name" value="AP_endonuc_2"/>
    <property type="match status" value="1"/>
</dbReference>